<protein>
    <submittedName>
        <fullName evidence="5">Muskelin</fullName>
    </submittedName>
</protein>
<accession>A0A556THH0</accession>
<dbReference type="SUPFAM" id="SSF48557">
    <property type="entry name" value="L-aspartase-like"/>
    <property type="match status" value="1"/>
</dbReference>
<dbReference type="PROSITE" id="PS00488">
    <property type="entry name" value="PAL_HISTIDASE"/>
    <property type="match status" value="1"/>
</dbReference>
<dbReference type="InterPro" id="IPR052456">
    <property type="entry name" value="CTLH_complex_component"/>
</dbReference>
<evidence type="ECO:0000313" key="6">
    <source>
        <dbReference type="Proteomes" id="UP000319801"/>
    </source>
</evidence>
<proteinExistence type="inferred from homology"/>
<dbReference type="InterPro" id="IPR006652">
    <property type="entry name" value="Kelch_1"/>
</dbReference>
<feature type="domain" description="F5/8 type C" evidence="4">
    <location>
        <begin position="1"/>
        <end position="149"/>
    </location>
</feature>
<dbReference type="Pfam" id="PF06588">
    <property type="entry name" value="Muskelin_N"/>
    <property type="match status" value="1"/>
</dbReference>
<dbReference type="InterPro" id="IPR022313">
    <property type="entry name" value="Phe/His_NH3-lyase_AS"/>
</dbReference>
<dbReference type="PROSITE" id="PS50022">
    <property type="entry name" value="FA58C_3"/>
    <property type="match status" value="1"/>
</dbReference>
<name>A0A556THH0_BAGYA</name>
<dbReference type="PANTHER" id="PTHR15526:SF5">
    <property type="entry name" value="MUSKELIN"/>
    <property type="match status" value="1"/>
</dbReference>
<dbReference type="InterPro" id="IPR008948">
    <property type="entry name" value="L-Aspartase-like"/>
</dbReference>
<dbReference type="Gene3D" id="2.60.120.260">
    <property type="entry name" value="Galactose-binding domain-like"/>
    <property type="match status" value="1"/>
</dbReference>
<organism evidence="5 6">
    <name type="scientific">Bagarius yarrelli</name>
    <name type="common">Goonch</name>
    <name type="synonym">Bagrus yarrelli</name>
    <dbReference type="NCBI Taxonomy" id="175774"/>
    <lineage>
        <taxon>Eukaryota</taxon>
        <taxon>Metazoa</taxon>
        <taxon>Chordata</taxon>
        <taxon>Craniata</taxon>
        <taxon>Vertebrata</taxon>
        <taxon>Euteleostomi</taxon>
        <taxon>Actinopterygii</taxon>
        <taxon>Neopterygii</taxon>
        <taxon>Teleostei</taxon>
        <taxon>Ostariophysi</taxon>
        <taxon>Siluriformes</taxon>
        <taxon>Sisoridae</taxon>
        <taxon>Sisorinae</taxon>
        <taxon>Bagarius</taxon>
    </lineage>
</organism>
<dbReference type="OrthoDB" id="10052615at2759"/>
<reference evidence="5 6" key="1">
    <citation type="journal article" date="2019" name="Genome Biol. Evol.">
        <title>Whole-Genome Sequencing of the Giant Devil Catfish, Bagarius yarrelli.</title>
        <authorList>
            <person name="Jiang W."/>
            <person name="Lv Y."/>
            <person name="Cheng L."/>
            <person name="Yang K."/>
            <person name="Chao B."/>
            <person name="Wang X."/>
            <person name="Li Y."/>
            <person name="Pan X."/>
            <person name="You X."/>
            <person name="Zhang Y."/>
            <person name="Yang J."/>
            <person name="Li J."/>
            <person name="Zhang X."/>
            <person name="Liu S."/>
            <person name="Sun C."/>
            <person name="Yang J."/>
            <person name="Shi Q."/>
        </authorList>
    </citation>
    <scope>NUCLEOTIDE SEQUENCE [LARGE SCALE GENOMIC DNA]</scope>
    <source>
        <strain evidence="5">JWS20170419001</strain>
        <tissue evidence="5">Muscle</tissue>
    </source>
</reference>
<dbReference type="Pfam" id="PF00221">
    <property type="entry name" value="Lyase_aromatic"/>
    <property type="match status" value="2"/>
</dbReference>
<dbReference type="InterPro" id="IPR010565">
    <property type="entry name" value="Muskelin_N"/>
</dbReference>
<dbReference type="CDD" id="cd00332">
    <property type="entry name" value="PAL-HAL"/>
    <property type="match status" value="1"/>
</dbReference>
<sequence>MAVAAENRVLTYTVYKWSSYSSTYLPENILVDKPNDQSSRWSSESNYPPQYLILKLERPAIVLSITYGKYEKTHVCNLKKFKVFGGMSEENMTELLSSGLKNDFNKETFTLKHKIDEQMFPCRYIKIVPLMSWGPSFNFSIWYIELHGIEDPDVVQPCLNWYSKYREQEAIRLCLKHFRQHNYTEAFESLQKKTRIALEHPMLTHLHERLVLRGDFDACEELIDKAVRDGLFNQYISQQEYKPRWSQIIPKCSKGDGDDSRPGMRGGHQMVIDVQTETVYLFGGWDGTQDLADFWAYSVQENQWSCISRDTEKENGPSARSCHKMCIDSQRRQIYTLGRYLDSSVRNSKSLKSDFYRYDIDANTWTLLSEDTSADGGPKLVFDHQMCMDSEKHMIYTFGGRILTCNGSVDDGRTSEPQFSGLYAYHCLAGTWSLLRDDSCNAGPEDVQSRIGHCMLFHTRNRCLYVFGGQRSKTYLNDFFSYDVDADHVEIISDGTKKDSGMVPMTGFTQRATIDPELNEIHVLSGLSKDKDKREENVRNSFWIYDIARNNWSCVYKNDQAAKENPSKTLQEEEPCPRFAHQLVYDELHKVHYLFGGNPGKSSSPKMRLDDFWSLKLCRPSKEYLLRHCKYLIRKYRPWDKDGIVSCDIKAVHYLLLELSAEAEEHVIRAEDVIRKILSNKQVVYGVNTGFGKFAQTVVENDRLKELQENVIYASSAASCLSWVPEQGTVGASGDLAPLAHLALGLMGQGRMWSPETGWTNAMTVLERHGLTPISLKPKEGLALINGTQMISSLGAEAVERAVAITRQADVIAALTLEALKGTNKAFDIDVHAVRPHPGQKLVAQRFRSLLHSDLFPSEIADEKTYKGVQDAYTLRCCPQVHGIANDTNDFVRKILNTELNSATDNPALDFLAIGVHELANISERRIERLCNPSLSNLPAFLVKEGGLNTGFMVVHCTAAALVSENKVLCHPASVDTLSTSAATEDHVSMGGWAARKALKVVEHVEQVLAIELLAACQALEFHRPLKTTEPLEKVYELLRSVVRPLNKDRVMSLDIEAAHKLLLQEKVWEAVLPYMDQYRKHEQQQFASSNFSS</sequence>
<dbReference type="AlphaFoldDB" id="A0A556THH0"/>
<dbReference type="InterPro" id="IPR001106">
    <property type="entry name" value="Aromatic_Lyase"/>
</dbReference>
<dbReference type="Proteomes" id="UP000319801">
    <property type="component" value="Unassembled WGS sequence"/>
</dbReference>
<gene>
    <name evidence="5" type="ORF">Baya_0179</name>
</gene>
<dbReference type="InterPro" id="IPR008979">
    <property type="entry name" value="Galactose-bd-like_sf"/>
</dbReference>
<dbReference type="PANTHER" id="PTHR15526">
    <property type="entry name" value="MUSKELIN"/>
    <property type="match status" value="1"/>
</dbReference>
<dbReference type="InterPro" id="IPR000421">
    <property type="entry name" value="FA58C"/>
</dbReference>
<dbReference type="SUPFAM" id="SSF117281">
    <property type="entry name" value="Kelch motif"/>
    <property type="match status" value="1"/>
</dbReference>
<dbReference type="GO" id="GO:0016841">
    <property type="term" value="F:ammonia-lyase activity"/>
    <property type="evidence" value="ECO:0007669"/>
    <property type="project" value="InterPro"/>
</dbReference>
<dbReference type="Gene3D" id="2.120.10.80">
    <property type="entry name" value="Kelch-type beta propeller"/>
    <property type="match status" value="2"/>
</dbReference>
<evidence type="ECO:0000256" key="1">
    <source>
        <dbReference type="ARBA" id="ARBA00007238"/>
    </source>
</evidence>
<dbReference type="Pfam" id="PF24981">
    <property type="entry name" value="Beta-prop_ATRN-LZTR1"/>
    <property type="match status" value="1"/>
</dbReference>
<keyword evidence="6" id="KW-1185">Reference proteome</keyword>
<comment type="caution">
    <text evidence="5">The sequence shown here is derived from an EMBL/GenBank/DDBJ whole genome shotgun (WGS) entry which is preliminary data.</text>
</comment>
<keyword evidence="3" id="KW-0677">Repeat</keyword>
<dbReference type="Pfam" id="PF01344">
    <property type="entry name" value="Kelch_1"/>
    <property type="match status" value="1"/>
</dbReference>
<dbReference type="GO" id="GO:0005737">
    <property type="term" value="C:cytoplasm"/>
    <property type="evidence" value="ECO:0007669"/>
    <property type="project" value="TreeGrafter"/>
</dbReference>
<evidence type="ECO:0000256" key="2">
    <source>
        <dbReference type="ARBA" id="ARBA00022441"/>
    </source>
</evidence>
<evidence type="ECO:0000313" key="5">
    <source>
        <dbReference type="EMBL" id="TSK13305.1"/>
    </source>
</evidence>
<comment type="similarity">
    <text evidence="1">Belongs to the PAL/histidase family.</text>
</comment>
<dbReference type="InterPro" id="IPR024083">
    <property type="entry name" value="Fumarase/histidase_N"/>
</dbReference>
<dbReference type="InterPro" id="IPR056737">
    <property type="entry name" value="Beta-prop_ATRN-MKLN-like"/>
</dbReference>
<dbReference type="InterPro" id="IPR015915">
    <property type="entry name" value="Kelch-typ_b-propeller"/>
</dbReference>
<dbReference type="SMART" id="SM00667">
    <property type="entry name" value="LisH"/>
    <property type="match status" value="1"/>
</dbReference>
<dbReference type="EMBL" id="VCAZ01000001">
    <property type="protein sequence ID" value="TSK13305.1"/>
    <property type="molecule type" value="Genomic_DNA"/>
</dbReference>
<dbReference type="FunFam" id="2.60.120.260:FF:000066">
    <property type="entry name" value="Muskelin 1"/>
    <property type="match status" value="1"/>
</dbReference>
<dbReference type="Gene3D" id="1.20.200.10">
    <property type="entry name" value="Fumarase/aspartase (Central domain)"/>
    <property type="match status" value="2"/>
</dbReference>
<keyword evidence="2" id="KW-0880">Kelch repeat</keyword>
<dbReference type="PROSITE" id="PS50896">
    <property type="entry name" value="LISH"/>
    <property type="match status" value="1"/>
</dbReference>
<dbReference type="Gene3D" id="1.10.275.10">
    <property type="entry name" value="Fumarase/aspartase (N-terminal domain)"/>
    <property type="match status" value="2"/>
</dbReference>
<dbReference type="FunFam" id="2.120.10.80:FF:000018">
    <property type="entry name" value="Muskelin 1"/>
    <property type="match status" value="1"/>
</dbReference>
<evidence type="ECO:0000259" key="4">
    <source>
        <dbReference type="PROSITE" id="PS50022"/>
    </source>
</evidence>
<dbReference type="InterPro" id="IPR006594">
    <property type="entry name" value="LisH"/>
</dbReference>
<dbReference type="SUPFAM" id="SSF49785">
    <property type="entry name" value="Galactose-binding domain-like"/>
    <property type="match status" value="1"/>
</dbReference>
<evidence type="ECO:0000256" key="3">
    <source>
        <dbReference type="ARBA" id="ARBA00022737"/>
    </source>
</evidence>